<accession>A0A501WHF3</accession>
<evidence type="ECO:0000259" key="5">
    <source>
        <dbReference type="PROSITE" id="PS50893"/>
    </source>
</evidence>
<reference evidence="6 7" key="1">
    <citation type="submission" date="2019-06" db="EMBL/GenBank/DDBJ databases">
        <title>A novel bacterium of genus Amaricoccus, isolated from marine sediment.</title>
        <authorList>
            <person name="Huang H."/>
            <person name="Mo K."/>
            <person name="Hu Y."/>
        </authorList>
    </citation>
    <scope>NUCLEOTIDE SEQUENCE [LARGE SCALE GENOMIC DNA]</scope>
    <source>
        <strain evidence="6 7">HB172011</strain>
    </source>
</reference>
<dbReference type="SUPFAM" id="SSF52540">
    <property type="entry name" value="P-loop containing nucleoside triphosphate hydrolases"/>
    <property type="match status" value="1"/>
</dbReference>
<evidence type="ECO:0000256" key="4">
    <source>
        <dbReference type="ARBA" id="ARBA00022840"/>
    </source>
</evidence>
<dbReference type="AlphaFoldDB" id="A0A501WHF3"/>
<dbReference type="Gene3D" id="3.40.50.300">
    <property type="entry name" value="P-loop containing nucleotide triphosphate hydrolases"/>
    <property type="match status" value="1"/>
</dbReference>
<dbReference type="InterPro" id="IPR003593">
    <property type="entry name" value="AAA+_ATPase"/>
</dbReference>
<gene>
    <name evidence="6" type="ORF">FJM51_22035</name>
</gene>
<keyword evidence="4 6" id="KW-0067">ATP-binding</keyword>
<evidence type="ECO:0000256" key="2">
    <source>
        <dbReference type="ARBA" id="ARBA00022448"/>
    </source>
</evidence>
<evidence type="ECO:0000313" key="7">
    <source>
        <dbReference type="Proteomes" id="UP000319255"/>
    </source>
</evidence>
<dbReference type="InterPro" id="IPR050166">
    <property type="entry name" value="ABC_transporter_ATP-bind"/>
</dbReference>
<dbReference type="PANTHER" id="PTHR42788">
    <property type="entry name" value="TAURINE IMPORT ATP-BINDING PROTEIN-RELATED"/>
    <property type="match status" value="1"/>
</dbReference>
<dbReference type="RefSeq" id="WP_140456273.1">
    <property type="nucleotide sequence ID" value="NZ_VFRP01000048.1"/>
</dbReference>
<keyword evidence="2" id="KW-0813">Transport</keyword>
<dbReference type="Pfam" id="PF00005">
    <property type="entry name" value="ABC_tran"/>
    <property type="match status" value="1"/>
</dbReference>
<protein>
    <submittedName>
        <fullName evidence="6">ABC transporter ATP-binding protein</fullName>
    </submittedName>
</protein>
<dbReference type="Proteomes" id="UP000319255">
    <property type="component" value="Unassembled WGS sequence"/>
</dbReference>
<evidence type="ECO:0000256" key="3">
    <source>
        <dbReference type="ARBA" id="ARBA00022741"/>
    </source>
</evidence>
<sequence>MARRIKLSVENLSKTFRVSAGRGAPPSLLPVLRNISFQVREGDIVSLIGESGCGKTTLLRIVQGLVARDAGNVKVDGKPVSAPGQDRGFVFQQASLLPWRSARENVEFGLELRRVPADVRRQRAAELLKLVGLGAAGEQYAHQLSGGMQQRVGLARALAIDPALLLMDEPFSALDAQTREELQAELLRIQSKTGKTVLFVTHDLDEAIYLSDQIVVLGARPSRVKTIIDVPFPRPRPPLSKLRGEPRFQQIRDEVWELISQKTAAVA</sequence>
<dbReference type="InterPro" id="IPR003439">
    <property type="entry name" value="ABC_transporter-like_ATP-bd"/>
</dbReference>
<name>A0A501WHF3_9RHOB</name>
<dbReference type="CDD" id="cd03293">
    <property type="entry name" value="ABC_NrtD_SsuB_transporters"/>
    <property type="match status" value="1"/>
</dbReference>
<keyword evidence="7" id="KW-1185">Reference proteome</keyword>
<evidence type="ECO:0000313" key="6">
    <source>
        <dbReference type="EMBL" id="TPE46507.1"/>
    </source>
</evidence>
<dbReference type="InterPro" id="IPR027417">
    <property type="entry name" value="P-loop_NTPase"/>
</dbReference>
<dbReference type="InterPro" id="IPR017871">
    <property type="entry name" value="ABC_transporter-like_CS"/>
</dbReference>
<proteinExistence type="inferred from homology"/>
<dbReference type="PROSITE" id="PS00211">
    <property type="entry name" value="ABC_TRANSPORTER_1"/>
    <property type="match status" value="1"/>
</dbReference>
<organism evidence="6 7">
    <name type="scientific">Amaricoccus solimangrovi</name>
    <dbReference type="NCBI Taxonomy" id="2589815"/>
    <lineage>
        <taxon>Bacteria</taxon>
        <taxon>Pseudomonadati</taxon>
        <taxon>Pseudomonadota</taxon>
        <taxon>Alphaproteobacteria</taxon>
        <taxon>Rhodobacterales</taxon>
        <taxon>Paracoccaceae</taxon>
        <taxon>Amaricoccus</taxon>
    </lineage>
</organism>
<dbReference type="SMART" id="SM00382">
    <property type="entry name" value="AAA"/>
    <property type="match status" value="1"/>
</dbReference>
<dbReference type="PROSITE" id="PS50893">
    <property type="entry name" value="ABC_TRANSPORTER_2"/>
    <property type="match status" value="1"/>
</dbReference>
<dbReference type="PANTHER" id="PTHR42788:SF13">
    <property type="entry name" value="ALIPHATIC SULFONATES IMPORT ATP-BINDING PROTEIN SSUB"/>
    <property type="match status" value="1"/>
</dbReference>
<comment type="similarity">
    <text evidence="1">Belongs to the ABC transporter superfamily.</text>
</comment>
<keyword evidence="3" id="KW-0547">Nucleotide-binding</keyword>
<dbReference type="GO" id="GO:0016887">
    <property type="term" value="F:ATP hydrolysis activity"/>
    <property type="evidence" value="ECO:0007669"/>
    <property type="project" value="InterPro"/>
</dbReference>
<dbReference type="OrthoDB" id="9802264at2"/>
<evidence type="ECO:0000256" key="1">
    <source>
        <dbReference type="ARBA" id="ARBA00005417"/>
    </source>
</evidence>
<feature type="domain" description="ABC transporter" evidence="5">
    <location>
        <begin position="7"/>
        <end position="244"/>
    </location>
</feature>
<comment type="caution">
    <text evidence="6">The sequence shown here is derived from an EMBL/GenBank/DDBJ whole genome shotgun (WGS) entry which is preliminary data.</text>
</comment>
<dbReference type="EMBL" id="VFRP01000048">
    <property type="protein sequence ID" value="TPE46507.1"/>
    <property type="molecule type" value="Genomic_DNA"/>
</dbReference>
<dbReference type="GO" id="GO:0005524">
    <property type="term" value="F:ATP binding"/>
    <property type="evidence" value="ECO:0007669"/>
    <property type="project" value="UniProtKB-KW"/>
</dbReference>